<dbReference type="EC" id="1.7.1.17" evidence="6"/>
<comment type="caution">
    <text evidence="8">The sequence shown here is derived from an EMBL/GenBank/DDBJ whole genome shotgun (WGS) entry which is preliminary data.</text>
</comment>
<dbReference type="GO" id="GO:0009055">
    <property type="term" value="F:electron transfer activity"/>
    <property type="evidence" value="ECO:0007669"/>
    <property type="project" value="UniProtKB-UniRule"/>
</dbReference>
<dbReference type="InterPro" id="IPR029039">
    <property type="entry name" value="Flavoprotein-like_sf"/>
</dbReference>
<comment type="catalytic activity">
    <reaction evidence="5">
        <text>N,N-dimethyl-1,4-phenylenediamine + anthranilate + 2 NAD(+) = 2-(4-dimethylaminophenyl)diazenylbenzoate + 2 NADH + 2 H(+)</text>
        <dbReference type="Rhea" id="RHEA:55872"/>
        <dbReference type="ChEBI" id="CHEBI:15378"/>
        <dbReference type="ChEBI" id="CHEBI:15783"/>
        <dbReference type="ChEBI" id="CHEBI:16567"/>
        <dbReference type="ChEBI" id="CHEBI:57540"/>
        <dbReference type="ChEBI" id="CHEBI:57945"/>
        <dbReference type="ChEBI" id="CHEBI:71579"/>
        <dbReference type="EC" id="1.7.1.17"/>
    </reaction>
    <physiologicalReaction direction="right-to-left" evidence="5">
        <dbReference type="Rhea" id="RHEA:55874"/>
    </physiologicalReaction>
</comment>
<keyword evidence="1 6" id="KW-0285">Flavoprotein</keyword>
<keyword evidence="9" id="KW-1185">Reference proteome</keyword>
<evidence type="ECO:0000259" key="7">
    <source>
        <dbReference type="Pfam" id="PF02525"/>
    </source>
</evidence>
<evidence type="ECO:0000256" key="3">
    <source>
        <dbReference type="ARBA" id="ARBA00023002"/>
    </source>
</evidence>
<evidence type="ECO:0000256" key="6">
    <source>
        <dbReference type="HAMAP-Rule" id="MF_01216"/>
    </source>
</evidence>
<evidence type="ECO:0000256" key="5">
    <source>
        <dbReference type="ARBA" id="ARBA00048542"/>
    </source>
</evidence>
<dbReference type="RefSeq" id="WP_112160242.1">
    <property type="nucleotide sequence ID" value="NZ_QKRX01000014.1"/>
</dbReference>
<dbReference type="EMBL" id="QKRX01000014">
    <property type="protein sequence ID" value="RAU16983.1"/>
    <property type="molecule type" value="Genomic_DNA"/>
</dbReference>
<evidence type="ECO:0000313" key="8">
    <source>
        <dbReference type="EMBL" id="RAU16983.1"/>
    </source>
</evidence>
<sequence>MKTLLQVKSSIFGDQGQSAQLGAVLIEKWKAAYPESEVAVRDLVADPIAHFDMSVISALMTEAEDRTDEQRALVSLSDKLVNEIVSVDALVISAPMYNFAVPSQLKAWVDMIARNGVTFKYTENGPVGLLEDKPVYILATRGGMYKEAGLDHQVPWLKQILSFMGLNQVQVIYAEGLNMAEKEASLAEAQEIIASISV</sequence>
<dbReference type="GO" id="GO:0016652">
    <property type="term" value="F:oxidoreductase activity, acting on NAD(P)H as acceptor"/>
    <property type="evidence" value="ECO:0007669"/>
    <property type="project" value="UniProtKB-UniRule"/>
</dbReference>
<evidence type="ECO:0000256" key="2">
    <source>
        <dbReference type="ARBA" id="ARBA00022643"/>
    </source>
</evidence>
<feature type="binding site" evidence="6">
    <location>
        <position position="10"/>
    </location>
    <ligand>
        <name>FMN</name>
        <dbReference type="ChEBI" id="CHEBI:58210"/>
    </ligand>
</feature>
<evidence type="ECO:0000313" key="9">
    <source>
        <dbReference type="Proteomes" id="UP000250744"/>
    </source>
</evidence>
<feature type="binding site" evidence="6">
    <location>
        <begin position="140"/>
        <end position="143"/>
    </location>
    <ligand>
        <name>FMN</name>
        <dbReference type="ChEBI" id="CHEBI:58210"/>
    </ligand>
</feature>
<comment type="similarity">
    <text evidence="6">Belongs to the azoreductase type 1 family.</text>
</comment>
<dbReference type="SUPFAM" id="SSF52218">
    <property type="entry name" value="Flavoproteins"/>
    <property type="match status" value="1"/>
</dbReference>
<dbReference type="InterPro" id="IPR023048">
    <property type="entry name" value="NADH:quinone_OxRdtase_FMN_depd"/>
</dbReference>
<proteinExistence type="inferred from homology"/>
<comment type="catalytic activity">
    <reaction evidence="6">
        <text>2 a quinone + NADH + H(+) = 2 a 1,4-benzosemiquinone + NAD(+)</text>
        <dbReference type="Rhea" id="RHEA:65952"/>
        <dbReference type="ChEBI" id="CHEBI:15378"/>
        <dbReference type="ChEBI" id="CHEBI:57540"/>
        <dbReference type="ChEBI" id="CHEBI:57945"/>
        <dbReference type="ChEBI" id="CHEBI:132124"/>
        <dbReference type="ChEBI" id="CHEBI:134225"/>
    </reaction>
</comment>
<dbReference type="Proteomes" id="UP000250744">
    <property type="component" value="Unassembled WGS sequence"/>
</dbReference>
<dbReference type="OrthoDB" id="9787136at2"/>
<dbReference type="InterPro" id="IPR050104">
    <property type="entry name" value="FMN-dep_NADH:Q_OxRdtase_AzoR1"/>
</dbReference>
<keyword evidence="2 6" id="KW-0288">FMN</keyword>
<dbReference type="GO" id="GO:0016655">
    <property type="term" value="F:oxidoreductase activity, acting on NAD(P)H, quinone or similar compound as acceptor"/>
    <property type="evidence" value="ECO:0007669"/>
    <property type="project" value="InterPro"/>
</dbReference>
<dbReference type="HAMAP" id="MF_01216">
    <property type="entry name" value="Azoreductase_type1"/>
    <property type="match status" value="1"/>
</dbReference>
<evidence type="ECO:0000256" key="1">
    <source>
        <dbReference type="ARBA" id="ARBA00022630"/>
    </source>
</evidence>
<feature type="domain" description="Flavodoxin-like fold" evidence="7">
    <location>
        <begin position="3"/>
        <end position="192"/>
    </location>
</feature>
<evidence type="ECO:0000256" key="4">
    <source>
        <dbReference type="ARBA" id="ARBA00023027"/>
    </source>
</evidence>
<comment type="subunit">
    <text evidence="6">Homodimer.</text>
</comment>
<comment type="function">
    <text evidence="6">Also exhibits azoreductase activity. Catalyzes the reductive cleavage of the azo bond in aromatic azo compounds to the corresponding amines.</text>
</comment>
<dbReference type="PANTHER" id="PTHR43741:SF2">
    <property type="entry name" value="FMN-DEPENDENT NADH:QUINONE OXIDOREDUCTASE"/>
    <property type="match status" value="1"/>
</dbReference>
<keyword evidence="4 6" id="KW-0520">NAD</keyword>
<feature type="binding site" evidence="6">
    <location>
        <begin position="96"/>
        <end position="99"/>
    </location>
    <ligand>
        <name>FMN</name>
        <dbReference type="ChEBI" id="CHEBI:58210"/>
    </ligand>
</feature>
<comment type="cofactor">
    <cofactor evidence="6">
        <name>FMN</name>
        <dbReference type="ChEBI" id="CHEBI:58210"/>
    </cofactor>
    <text evidence="6">Binds 1 FMN per subunit.</text>
</comment>
<accession>A0A364NIV2</accession>
<dbReference type="Pfam" id="PF02525">
    <property type="entry name" value="Flavodoxin_2"/>
    <property type="match status" value="1"/>
</dbReference>
<keyword evidence="3 6" id="KW-0560">Oxidoreductase</keyword>
<name>A0A364NIV2_9GAMM</name>
<reference evidence="8 9" key="1">
    <citation type="submission" date="2018-06" db="EMBL/GenBank/DDBJ databases">
        <title>Nitrincola tibetense sp. nov., isolated from Lake XuguoCo on Tibetan Plateau.</title>
        <authorList>
            <person name="Xing P."/>
        </authorList>
    </citation>
    <scope>NUCLEOTIDE SEQUENCE [LARGE SCALE GENOMIC DNA]</scope>
    <source>
        <strain evidence="9">xg18</strain>
    </source>
</reference>
<gene>
    <name evidence="6" type="primary">azoR</name>
    <name evidence="8" type="ORF">DN062_15660</name>
</gene>
<dbReference type="GO" id="GO:0010181">
    <property type="term" value="F:FMN binding"/>
    <property type="evidence" value="ECO:0007669"/>
    <property type="project" value="UniProtKB-UniRule"/>
</dbReference>
<dbReference type="AlphaFoldDB" id="A0A364NIV2"/>
<dbReference type="EC" id="1.6.5.-" evidence="6"/>
<dbReference type="InterPro" id="IPR003680">
    <property type="entry name" value="Flavodoxin_fold"/>
</dbReference>
<protein>
    <recommendedName>
        <fullName evidence="6">FMN dependent NADH:quinone oxidoreductase</fullName>
        <ecNumber evidence="6">1.6.5.-</ecNumber>
    </recommendedName>
    <alternativeName>
        <fullName evidence="6">Azo-dye reductase</fullName>
    </alternativeName>
    <alternativeName>
        <fullName evidence="6">FMN-dependent NADH-azo compound oxidoreductase</fullName>
    </alternativeName>
    <alternativeName>
        <fullName evidence="6">FMN-dependent NADH-azoreductase</fullName>
        <ecNumber evidence="6">1.7.1.17</ecNumber>
    </alternativeName>
</protein>
<comment type="caution">
    <text evidence="6">Lacks conserved residue(s) required for the propagation of feature annotation.</text>
</comment>
<dbReference type="Gene3D" id="3.40.50.360">
    <property type="match status" value="1"/>
</dbReference>
<organism evidence="8 9">
    <name type="scientific">Nitrincola tibetensis</name>
    <dbReference type="NCBI Taxonomy" id="2219697"/>
    <lineage>
        <taxon>Bacteria</taxon>
        <taxon>Pseudomonadati</taxon>
        <taxon>Pseudomonadota</taxon>
        <taxon>Gammaproteobacteria</taxon>
        <taxon>Oceanospirillales</taxon>
        <taxon>Oceanospirillaceae</taxon>
        <taxon>Nitrincola</taxon>
    </lineage>
</organism>
<dbReference type="PANTHER" id="PTHR43741">
    <property type="entry name" value="FMN-DEPENDENT NADH-AZOREDUCTASE 1"/>
    <property type="match status" value="1"/>
</dbReference>
<comment type="function">
    <text evidence="6">Quinone reductase that provides resistance to thiol-specific stress caused by electrophilic quinones.</text>
</comment>